<dbReference type="PANTHER" id="PTHR38248">
    <property type="entry name" value="FUNK1 6"/>
    <property type="match status" value="1"/>
</dbReference>
<dbReference type="Proteomes" id="UP001175228">
    <property type="component" value="Unassembled WGS sequence"/>
</dbReference>
<dbReference type="InterPro" id="IPR008266">
    <property type="entry name" value="Tyr_kinase_AS"/>
</dbReference>
<proteinExistence type="predicted"/>
<protein>
    <recommendedName>
        <fullName evidence="1">Fungal-type protein kinase domain-containing protein</fullName>
    </recommendedName>
</protein>
<dbReference type="InterPro" id="IPR011009">
    <property type="entry name" value="Kinase-like_dom_sf"/>
</dbReference>
<dbReference type="PROSITE" id="PS00109">
    <property type="entry name" value="PROTEIN_KINASE_TYR"/>
    <property type="match status" value="1"/>
</dbReference>
<keyword evidence="3" id="KW-1185">Reference proteome</keyword>
<dbReference type="Gene3D" id="1.10.510.10">
    <property type="entry name" value="Transferase(Phosphotransferase) domain 1"/>
    <property type="match status" value="1"/>
</dbReference>
<evidence type="ECO:0000313" key="3">
    <source>
        <dbReference type="Proteomes" id="UP001175228"/>
    </source>
</evidence>
<evidence type="ECO:0000313" key="2">
    <source>
        <dbReference type="EMBL" id="KAK0494092.1"/>
    </source>
</evidence>
<dbReference type="EMBL" id="JAUEPU010000022">
    <property type="protein sequence ID" value="KAK0494092.1"/>
    <property type="molecule type" value="Genomic_DNA"/>
</dbReference>
<dbReference type="AlphaFoldDB" id="A0AA39Q0P6"/>
<organism evidence="2 3">
    <name type="scientific">Armillaria luteobubalina</name>
    <dbReference type="NCBI Taxonomy" id="153913"/>
    <lineage>
        <taxon>Eukaryota</taxon>
        <taxon>Fungi</taxon>
        <taxon>Dikarya</taxon>
        <taxon>Basidiomycota</taxon>
        <taxon>Agaricomycotina</taxon>
        <taxon>Agaricomycetes</taxon>
        <taxon>Agaricomycetidae</taxon>
        <taxon>Agaricales</taxon>
        <taxon>Marasmiineae</taxon>
        <taxon>Physalacriaceae</taxon>
        <taxon>Armillaria</taxon>
    </lineage>
</organism>
<dbReference type="InterPro" id="IPR040976">
    <property type="entry name" value="Pkinase_fungal"/>
</dbReference>
<evidence type="ECO:0000259" key="1">
    <source>
        <dbReference type="Pfam" id="PF17667"/>
    </source>
</evidence>
<feature type="domain" description="Fungal-type protein kinase" evidence="1">
    <location>
        <begin position="189"/>
        <end position="279"/>
    </location>
</feature>
<comment type="caution">
    <text evidence="2">The sequence shown here is derived from an EMBL/GenBank/DDBJ whole genome shotgun (WGS) entry which is preliminary data.</text>
</comment>
<name>A0AA39Q0P6_9AGAR</name>
<reference evidence="2" key="1">
    <citation type="submission" date="2023-06" db="EMBL/GenBank/DDBJ databases">
        <authorList>
            <consortium name="Lawrence Berkeley National Laboratory"/>
            <person name="Ahrendt S."/>
            <person name="Sahu N."/>
            <person name="Indic B."/>
            <person name="Wong-Bajracharya J."/>
            <person name="Merenyi Z."/>
            <person name="Ke H.-M."/>
            <person name="Monk M."/>
            <person name="Kocsube S."/>
            <person name="Drula E."/>
            <person name="Lipzen A."/>
            <person name="Balint B."/>
            <person name="Henrissat B."/>
            <person name="Andreopoulos B."/>
            <person name="Martin F.M."/>
            <person name="Harder C.B."/>
            <person name="Rigling D."/>
            <person name="Ford K.L."/>
            <person name="Foster G.D."/>
            <person name="Pangilinan J."/>
            <person name="Papanicolaou A."/>
            <person name="Barry K."/>
            <person name="LaButti K."/>
            <person name="Viragh M."/>
            <person name="Koriabine M."/>
            <person name="Yan M."/>
            <person name="Riley R."/>
            <person name="Champramary S."/>
            <person name="Plett K.L."/>
            <person name="Tsai I.J."/>
            <person name="Slot J."/>
            <person name="Sipos G."/>
            <person name="Plett J."/>
            <person name="Nagy L.G."/>
            <person name="Grigoriev I.V."/>
        </authorList>
    </citation>
    <scope>NUCLEOTIDE SEQUENCE</scope>
    <source>
        <strain evidence="2">HWK02</strain>
    </source>
</reference>
<accession>A0AA39Q0P6</accession>
<dbReference type="Pfam" id="PF17667">
    <property type="entry name" value="Pkinase_fungal"/>
    <property type="match status" value="1"/>
</dbReference>
<sequence>FNYAEHPLILFRFYQRFAQLTLAQRGRDPRISIPTKAQGRKARHAFTRYAPGCWRGEALVSVREQMSVTQLALLRLTVSSGDEKQVFIIGAPRWYQGGYSPFGRATHHGMAYCELEEETFFYKDYWREDAPHTIPESEVYHLLAEHEVPHVNHWNRLKPQSSSFHVLLMLWKVCRSTLLSYSLNDPEWLTAHQKAHELVGILHRDISTWNIMMTLNRENRRGILIDWDHCVLVNKFHDSARISRMGTWQFVSAYLIESLTAEHTFVNDRESALYVLVWIALCHLQHSLSA</sequence>
<feature type="non-terminal residue" evidence="2">
    <location>
        <position position="290"/>
    </location>
</feature>
<gene>
    <name evidence="2" type="ORF">EDD18DRAFT_1403267</name>
</gene>
<dbReference type="SUPFAM" id="SSF56112">
    <property type="entry name" value="Protein kinase-like (PK-like)"/>
    <property type="match status" value="1"/>
</dbReference>
<dbReference type="PANTHER" id="PTHR38248:SF2">
    <property type="entry name" value="FUNK1 11"/>
    <property type="match status" value="1"/>
</dbReference>
<dbReference type="GO" id="GO:0004672">
    <property type="term" value="F:protein kinase activity"/>
    <property type="evidence" value="ECO:0007669"/>
    <property type="project" value="InterPro"/>
</dbReference>
<feature type="non-terminal residue" evidence="2">
    <location>
        <position position="1"/>
    </location>
</feature>